<proteinExistence type="predicted"/>
<comment type="caution">
    <text evidence="1">The sequence shown here is derived from an EMBL/GenBank/DDBJ whole genome shotgun (WGS) entry which is preliminary data.</text>
</comment>
<evidence type="ECO:0000313" key="1">
    <source>
        <dbReference type="EMBL" id="GCE63886.1"/>
    </source>
</evidence>
<dbReference type="EMBL" id="BIMN01000005">
    <property type="protein sequence ID" value="GCE63886.1"/>
    <property type="molecule type" value="Genomic_DNA"/>
</dbReference>
<protein>
    <submittedName>
        <fullName evidence="1">Uncharacterized protein</fullName>
    </submittedName>
</protein>
<reference evidence="1 2" key="1">
    <citation type="submission" date="2019-01" db="EMBL/GenBank/DDBJ databases">
        <title>Draft genome sequences of Candidatus Mycoplasma haemohominis SWG34-3 identified from a patient with pyrexia, anemia and liver dysfunction.</title>
        <authorList>
            <person name="Sekizuka T."/>
            <person name="Hattori N."/>
            <person name="Katano H."/>
            <person name="Takuma T."/>
            <person name="Ito T."/>
            <person name="Arai N."/>
            <person name="Yanai R."/>
            <person name="Ishii S."/>
            <person name="Miura Y."/>
            <person name="Tokunaga T."/>
            <person name="Watanabe H."/>
            <person name="Nomura N."/>
            <person name="Eguchi J."/>
            <person name="Arai T."/>
            <person name="Hasegawa H."/>
            <person name="Nakamaki T."/>
            <person name="Wakita T."/>
            <person name="Niki Y."/>
            <person name="Kuroda M."/>
        </authorList>
    </citation>
    <scope>NUCLEOTIDE SEQUENCE [LARGE SCALE GENOMIC DNA]</scope>
    <source>
        <strain evidence="1">SWG34-3</strain>
    </source>
</reference>
<accession>A0A478FU56</accession>
<name>A0A478FU56_9MOLU</name>
<evidence type="ECO:0000313" key="2">
    <source>
        <dbReference type="Proteomes" id="UP000324831"/>
    </source>
</evidence>
<dbReference type="AlphaFoldDB" id="A0A478FU56"/>
<gene>
    <name evidence="1" type="ORF">MHSWG343_08930</name>
</gene>
<dbReference type="Proteomes" id="UP000324831">
    <property type="component" value="Unassembled WGS sequence"/>
</dbReference>
<organism evidence="1 2">
    <name type="scientific">Candidatus Mycoplasma haematohominis</name>
    <dbReference type="NCBI Taxonomy" id="1494318"/>
    <lineage>
        <taxon>Bacteria</taxon>
        <taxon>Bacillati</taxon>
        <taxon>Mycoplasmatota</taxon>
        <taxon>Mollicutes</taxon>
        <taxon>Mycoplasmataceae</taxon>
        <taxon>Mycoplasma</taxon>
    </lineage>
</organism>
<sequence>MKHKSLLFSTWFSTLGAPTLVAGSVGGGIKLYLRNFSGNLDGVSLPLMSNFSEVNPKVVDVIATFKSEIEKKNKKIIDENTDGNKAKVALLHVLNPNISTPHHVQQDSLFNGNSAFTLNTHQIASGTVNNENFVVSWLEQPSTSIVNKYKRECKKALDQPYDQSKNVDELNKLLKWCTVIETNKDLLERNDFTLLDTDVDQTKDDNDWKTIISGGWFTKGDNVNYWDYQKFITGSDLETLVGKAGAYKEIKKPEEVTTDQIKLFKNKCKQVLGQTPEVKNFYLSNYFLSGAKEPKSKLSVDSFYEATFFCTKPIKAEDYVTKTLNRNVHKDKIKQGLVCSIQEDTYDFYTYQPAKGKGFWCGVKVLYGTSKYK</sequence>